<comment type="similarity">
    <text evidence="2">Belongs to the CD36 family.</text>
</comment>
<keyword evidence="4 7" id="KW-1133">Transmembrane helix</keyword>
<dbReference type="InterPro" id="IPR002159">
    <property type="entry name" value="CD36_fam"/>
</dbReference>
<dbReference type="PANTHER" id="PTHR11923">
    <property type="entry name" value="SCAVENGER RECEPTOR CLASS B TYPE-1 SR-B1"/>
    <property type="match status" value="1"/>
</dbReference>
<keyword evidence="3 7" id="KW-0812">Transmembrane</keyword>
<evidence type="ECO:0000313" key="9">
    <source>
        <dbReference type="Proteomes" id="UP000709295"/>
    </source>
</evidence>
<evidence type="ECO:0000313" key="8">
    <source>
        <dbReference type="EMBL" id="KAG6959487.1"/>
    </source>
</evidence>
<proteinExistence type="inferred from homology"/>
<gene>
    <name evidence="8" type="ORF">JG688_00010040</name>
</gene>
<evidence type="ECO:0000256" key="4">
    <source>
        <dbReference type="ARBA" id="ARBA00022989"/>
    </source>
</evidence>
<keyword evidence="9" id="KW-1185">Reference proteome</keyword>
<organism evidence="8 9">
    <name type="scientific">Phytophthora aleatoria</name>
    <dbReference type="NCBI Taxonomy" id="2496075"/>
    <lineage>
        <taxon>Eukaryota</taxon>
        <taxon>Sar</taxon>
        <taxon>Stramenopiles</taxon>
        <taxon>Oomycota</taxon>
        <taxon>Peronosporomycetes</taxon>
        <taxon>Peronosporales</taxon>
        <taxon>Peronosporaceae</taxon>
        <taxon>Phytophthora</taxon>
    </lineage>
</organism>
<comment type="subcellular location">
    <subcellularLocation>
        <location evidence="1">Membrane</location>
    </subcellularLocation>
</comment>
<evidence type="ECO:0000256" key="1">
    <source>
        <dbReference type="ARBA" id="ARBA00004370"/>
    </source>
</evidence>
<dbReference type="GO" id="GO:0005737">
    <property type="term" value="C:cytoplasm"/>
    <property type="evidence" value="ECO:0007669"/>
    <property type="project" value="TreeGrafter"/>
</dbReference>
<dbReference type="AlphaFoldDB" id="A0A8J5J2N5"/>
<dbReference type="GO" id="GO:0016020">
    <property type="term" value="C:membrane"/>
    <property type="evidence" value="ECO:0007669"/>
    <property type="project" value="UniProtKB-SubCell"/>
</dbReference>
<feature type="transmembrane region" description="Helical" evidence="7">
    <location>
        <begin position="43"/>
        <end position="62"/>
    </location>
</feature>
<sequence length="795" mass="85808">MATETPRAQTNTAFEHFEKASPNVVPKVEDVEPQRRRCCSQKVWAVTLMAVGSLTVILGILYGTALPAYVNKAVKDEVVHCSDSVVAKESYLDPYGDCDDCSPYFVSVYMLNATNAEDYLATNSKLQVREMGPYVYRRRDIKLDVTLSDNASTVTYKTYTYHTYDADKSCDGCSDLNEIVSFDTGYFSVIAATGGEFNLLASIAAQSFALNSTLSEIQEIIGQYGEQMMRWMNGLNSLDPAAMKTVTNNSAVVTFLTTGPEAIADLDLTGFAYNGLFVKRTASQWALGYPSMLAGLILGSNYLNTCVTTMNAQCASCSEDECLSISAACSQCTKGAALMAVNNVTCGIIESIYAAEYGETEAATFVGTTCGLCGAMGLCAAPLPGIAESSGLDYSQAAPDASSLLDYVKRTGCDDLTKIGTYVEYNGFTVAPVWVDLGERRNPTLAELSAFSSYANCASPVANITCFDVSGTDGAALKPGGVTINGMAKHTTADYFNSYTGSIKIYTTISNMETEVDFNGVSLHRFGTPSDTFDYTDENAKLGTGIPVDGLHQLSFVTGFLTYMSGPFFIFSNTSLLEAVEMTNTNGTVVTADYMYESDGSLVESLHSAYGTFVDIESGTGQTMSTRKRSQISYAVAASSVVPNASMSDLVWPTLPTEVVLPTYWVEEAGEAKDSVLDTFKSTLTLVKTFLAGLIVLIIVGVIEVGGGFFLWRRYKQKLEVLRYGSCLLERGLRWMLHHVLRGDLLPGQDNGYRRQSSDSYGRAASPPPEIVAVPVKMQPVTPGVAESYEPVRQV</sequence>
<evidence type="ECO:0000256" key="7">
    <source>
        <dbReference type="SAM" id="Phobius"/>
    </source>
</evidence>
<dbReference type="Proteomes" id="UP000709295">
    <property type="component" value="Unassembled WGS sequence"/>
</dbReference>
<comment type="caution">
    <text evidence="8">The sequence shown here is derived from an EMBL/GenBank/DDBJ whole genome shotgun (WGS) entry which is preliminary data.</text>
</comment>
<dbReference type="EMBL" id="JAENGY010000609">
    <property type="protein sequence ID" value="KAG6959487.1"/>
    <property type="molecule type" value="Genomic_DNA"/>
</dbReference>
<dbReference type="GO" id="GO:0005044">
    <property type="term" value="F:scavenger receptor activity"/>
    <property type="evidence" value="ECO:0007669"/>
    <property type="project" value="TreeGrafter"/>
</dbReference>
<dbReference type="PANTHER" id="PTHR11923:SF51">
    <property type="entry name" value="LYSOSOME MEMBRANE PROTEIN 2"/>
    <property type="match status" value="1"/>
</dbReference>
<evidence type="ECO:0000256" key="5">
    <source>
        <dbReference type="ARBA" id="ARBA00023136"/>
    </source>
</evidence>
<protein>
    <recommendedName>
        <fullName evidence="10">Croquemort-like mating protein</fullName>
    </recommendedName>
</protein>
<name>A0A8J5J2N5_9STRA</name>
<keyword evidence="6" id="KW-0325">Glycoprotein</keyword>
<reference evidence="8" key="1">
    <citation type="submission" date="2021-01" db="EMBL/GenBank/DDBJ databases">
        <title>Phytophthora aleatoria, a newly-described species from Pinus radiata is distinct from Phytophthora cactorum isolates based on comparative genomics.</title>
        <authorList>
            <person name="Mcdougal R."/>
            <person name="Panda P."/>
            <person name="Williams N."/>
            <person name="Studholme D.J."/>
        </authorList>
    </citation>
    <scope>NUCLEOTIDE SEQUENCE</scope>
    <source>
        <strain evidence="8">NZFS 4037</strain>
    </source>
</reference>
<accession>A0A8J5J2N5</accession>
<keyword evidence="5 7" id="KW-0472">Membrane</keyword>
<evidence type="ECO:0000256" key="6">
    <source>
        <dbReference type="ARBA" id="ARBA00023180"/>
    </source>
</evidence>
<feature type="transmembrane region" description="Helical" evidence="7">
    <location>
        <begin position="690"/>
        <end position="712"/>
    </location>
</feature>
<evidence type="ECO:0000256" key="3">
    <source>
        <dbReference type="ARBA" id="ARBA00022692"/>
    </source>
</evidence>
<evidence type="ECO:0008006" key="10">
    <source>
        <dbReference type="Google" id="ProtNLM"/>
    </source>
</evidence>
<evidence type="ECO:0000256" key="2">
    <source>
        <dbReference type="ARBA" id="ARBA00010532"/>
    </source>
</evidence>
<dbReference type="Pfam" id="PF01130">
    <property type="entry name" value="CD36"/>
    <property type="match status" value="2"/>
</dbReference>